<dbReference type="Proteomes" id="UP001316384">
    <property type="component" value="Chromosome"/>
</dbReference>
<evidence type="ECO:0008006" key="3">
    <source>
        <dbReference type="Google" id="ProtNLM"/>
    </source>
</evidence>
<name>A0ABY5KMU0_9CELL</name>
<protein>
    <recommendedName>
        <fullName evidence="3">GIY-YIG domain-containing protein</fullName>
    </recommendedName>
</protein>
<gene>
    <name evidence="1" type="ORF">NP048_15030</name>
</gene>
<proteinExistence type="predicted"/>
<reference evidence="1 2" key="1">
    <citation type="submission" date="2022-07" db="EMBL/GenBank/DDBJ databases">
        <title>Novel species in genus cellulomonas.</title>
        <authorList>
            <person name="Ye L."/>
        </authorList>
    </citation>
    <scope>NUCLEOTIDE SEQUENCE [LARGE SCALE GENOMIC DNA]</scope>
    <source>
        <strain evidence="2">zg-B89</strain>
    </source>
</reference>
<dbReference type="EMBL" id="CP101987">
    <property type="protein sequence ID" value="UUI71094.1"/>
    <property type="molecule type" value="Genomic_DNA"/>
</dbReference>
<sequence>MTRSSGWCWLVDPDGTPVTIGAVERDSVVATVHNLTVDTDHTYTVVTGAGTDVVTHNDNLLDAVDGAQAANACPVGSAGGSGRGPRPGSAFDVPESPGVYTIHLNDGSKYVGKADRSMRDGAHASAGPSHALAAAGKSPADIVNITWIDLPGGRPSKFYRTVEQAVMDGLSGSGVRLLNRRNPEIRLHYGGFF</sequence>
<evidence type="ECO:0000313" key="2">
    <source>
        <dbReference type="Proteomes" id="UP001316384"/>
    </source>
</evidence>
<keyword evidence="2" id="KW-1185">Reference proteome</keyword>
<evidence type="ECO:0000313" key="1">
    <source>
        <dbReference type="EMBL" id="UUI71094.1"/>
    </source>
</evidence>
<organism evidence="1 2">
    <name type="scientific">Cellulomonas xiejunii</name>
    <dbReference type="NCBI Taxonomy" id="2968083"/>
    <lineage>
        <taxon>Bacteria</taxon>
        <taxon>Bacillati</taxon>
        <taxon>Actinomycetota</taxon>
        <taxon>Actinomycetes</taxon>
        <taxon>Micrococcales</taxon>
        <taxon>Cellulomonadaceae</taxon>
        <taxon>Cellulomonas</taxon>
    </lineage>
</organism>
<dbReference type="RefSeq" id="WP_227576431.1">
    <property type="nucleotide sequence ID" value="NZ_CP101987.1"/>
</dbReference>
<accession>A0ABY5KMU0</accession>